<organism evidence="2 3">
    <name type="scientific">Panicum virgatum</name>
    <name type="common">Blackwell switchgrass</name>
    <dbReference type="NCBI Taxonomy" id="38727"/>
    <lineage>
        <taxon>Eukaryota</taxon>
        <taxon>Viridiplantae</taxon>
        <taxon>Streptophyta</taxon>
        <taxon>Embryophyta</taxon>
        <taxon>Tracheophyta</taxon>
        <taxon>Spermatophyta</taxon>
        <taxon>Magnoliopsida</taxon>
        <taxon>Liliopsida</taxon>
        <taxon>Poales</taxon>
        <taxon>Poaceae</taxon>
        <taxon>PACMAD clade</taxon>
        <taxon>Panicoideae</taxon>
        <taxon>Panicodae</taxon>
        <taxon>Paniceae</taxon>
        <taxon>Panicinae</taxon>
        <taxon>Panicum</taxon>
        <taxon>Panicum sect. Hiantes</taxon>
    </lineage>
</organism>
<comment type="caution">
    <text evidence="2">The sequence shown here is derived from an EMBL/GenBank/DDBJ whole genome shotgun (WGS) entry which is preliminary data.</text>
</comment>
<gene>
    <name evidence="2" type="ORF">PVAP13_8KG149201</name>
</gene>
<accession>A0A8T0PI14</accession>
<feature type="chain" id="PRO_5035823073" evidence="1">
    <location>
        <begin position="19"/>
        <end position="44"/>
    </location>
</feature>
<protein>
    <submittedName>
        <fullName evidence="2">Uncharacterized protein</fullName>
    </submittedName>
</protein>
<sequence>MLFTVFVFLMCTIDLVLRSCNLGFIWCDKGLFLENSELMQLLIF</sequence>
<name>A0A8T0PI14_PANVG</name>
<keyword evidence="1" id="KW-0732">Signal</keyword>
<keyword evidence="3" id="KW-1185">Reference proteome</keyword>
<dbReference type="Proteomes" id="UP000823388">
    <property type="component" value="Chromosome 8K"/>
</dbReference>
<dbReference type="AlphaFoldDB" id="A0A8T0PI14"/>
<dbReference type="EMBL" id="CM029051">
    <property type="protein sequence ID" value="KAG2561220.1"/>
    <property type="molecule type" value="Genomic_DNA"/>
</dbReference>
<feature type="signal peptide" evidence="1">
    <location>
        <begin position="1"/>
        <end position="18"/>
    </location>
</feature>
<proteinExistence type="predicted"/>
<evidence type="ECO:0000256" key="1">
    <source>
        <dbReference type="SAM" id="SignalP"/>
    </source>
</evidence>
<evidence type="ECO:0000313" key="2">
    <source>
        <dbReference type="EMBL" id="KAG2561220.1"/>
    </source>
</evidence>
<reference evidence="2 3" key="1">
    <citation type="submission" date="2020-05" db="EMBL/GenBank/DDBJ databases">
        <title>WGS assembly of Panicum virgatum.</title>
        <authorList>
            <person name="Lovell J.T."/>
            <person name="Jenkins J."/>
            <person name="Shu S."/>
            <person name="Juenger T.E."/>
            <person name="Schmutz J."/>
        </authorList>
    </citation>
    <scope>NUCLEOTIDE SEQUENCE [LARGE SCALE GENOMIC DNA]</scope>
    <source>
        <strain evidence="3">cv. AP13</strain>
    </source>
</reference>
<evidence type="ECO:0000313" key="3">
    <source>
        <dbReference type="Proteomes" id="UP000823388"/>
    </source>
</evidence>